<reference evidence="4" key="1">
    <citation type="submission" date="2016-10" db="EMBL/GenBank/DDBJ databases">
        <authorList>
            <person name="Varghese N."/>
            <person name="Submissions S."/>
        </authorList>
    </citation>
    <scope>NUCLEOTIDE SEQUENCE [LARGE SCALE GENOMIC DNA]</scope>
    <source>
        <strain evidence="4">CGMCC 1.7739</strain>
    </source>
</reference>
<dbReference type="EMBL" id="FOOQ01000003">
    <property type="protein sequence ID" value="SFG73348.1"/>
    <property type="molecule type" value="Genomic_DNA"/>
</dbReference>
<keyword evidence="1" id="KW-0472">Membrane</keyword>
<dbReference type="RefSeq" id="WP_092893206.1">
    <property type="nucleotide sequence ID" value="NZ_FOOQ01000003.1"/>
</dbReference>
<evidence type="ECO:0000259" key="2">
    <source>
        <dbReference type="Pfam" id="PF00535"/>
    </source>
</evidence>
<name>A0A1I2U8C9_9EURY</name>
<dbReference type="PANTHER" id="PTHR48090:SF7">
    <property type="entry name" value="RFBJ PROTEIN"/>
    <property type="match status" value="1"/>
</dbReference>
<dbReference type="InterPro" id="IPR029044">
    <property type="entry name" value="Nucleotide-diphossugar_trans"/>
</dbReference>
<feature type="transmembrane region" description="Helical" evidence="1">
    <location>
        <begin position="372"/>
        <end position="392"/>
    </location>
</feature>
<feature type="domain" description="Glycosyltransferase 2-like" evidence="2">
    <location>
        <begin position="142"/>
        <end position="264"/>
    </location>
</feature>
<protein>
    <submittedName>
        <fullName evidence="3">Glycosyl transferase family 2</fullName>
    </submittedName>
</protein>
<keyword evidence="1" id="KW-1133">Transmembrane helix</keyword>
<dbReference type="InterPro" id="IPR001173">
    <property type="entry name" value="Glyco_trans_2-like"/>
</dbReference>
<sequence>MEPNTPVEVNVLNRDKPAIGIVATDDNHDAIARIALRANRRGYSLLVTYAGDSEPDSIEIAREAAAIVVPAPGTDSVDDVGEDQLSKTARDLGFPGVVIHRRHDEYVDYDAVKQSERTSNGEFYTVDAFSRSAGRQNCNVLVGIPAYNEGDRISDVVTETRKYADMTVVVDDGSADDTAEISRRAGAVVIEHEQNRGYGAALQTLFKEAKQRDAGHLVILDGDGQHDPADIPKLVERQRATGAELVVGDRFGEGANSDVPLYRRLGLTTINVLTNLSMGVVRSDAWIRDTQNGFRAYDKQAIRTLAETNSLGEQMSASTDILHHAHNRKYDIEEVGTTVRYDIENASTHNPIKHGTILVSNILRTVERERPLLVLGFPGFASAFVGLGLGYWTVSTYLLTNDFPLELATVASFTTLGGLLACFTAIILHSLKAHYP</sequence>
<dbReference type="STRING" id="553467.SAMN04488063_2822"/>
<keyword evidence="1" id="KW-0812">Transmembrane</keyword>
<proteinExistence type="predicted"/>
<keyword evidence="3" id="KW-0808">Transferase</keyword>
<evidence type="ECO:0000313" key="3">
    <source>
        <dbReference type="EMBL" id="SFG73348.1"/>
    </source>
</evidence>
<organism evidence="3 4">
    <name type="scientific">Halopelagius inordinatus</name>
    <dbReference type="NCBI Taxonomy" id="553467"/>
    <lineage>
        <taxon>Archaea</taxon>
        <taxon>Methanobacteriati</taxon>
        <taxon>Methanobacteriota</taxon>
        <taxon>Stenosarchaea group</taxon>
        <taxon>Halobacteria</taxon>
        <taxon>Halobacteriales</taxon>
        <taxon>Haloferacaceae</taxon>
    </lineage>
</organism>
<dbReference type="Proteomes" id="UP000198876">
    <property type="component" value="Unassembled WGS sequence"/>
</dbReference>
<dbReference type="PANTHER" id="PTHR48090">
    <property type="entry name" value="UNDECAPRENYL-PHOSPHATE 4-DEOXY-4-FORMAMIDO-L-ARABINOSE TRANSFERASE-RELATED"/>
    <property type="match status" value="1"/>
</dbReference>
<dbReference type="Pfam" id="PF00535">
    <property type="entry name" value="Glycos_transf_2"/>
    <property type="match status" value="1"/>
</dbReference>
<dbReference type="GO" id="GO:0016740">
    <property type="term" value="F:transferase activity"/>
    <property type="evidence" value="ECO:0007669"/>
    <property type="project" value="UniProtKB-KW"/>
</dbReference>
<gene>
    <name evidence="3" type="ORF">SAMN04488063_2822</name>
</gene>
<dbReference type="AlphaFoldDB" id="A0A1I2U8C9"/>
<dbReference type="InterPro" id="IPR050256">
    <property type="entry name" value="Glycosyltransferase_2"/>
</dbReference>
<feature type="transmembrane region" description="Helical" evidence="1">
    <location>
        <begin position="407"/>
        <end position="428"/>
    </location>
</feature>
<dbReference type="SUPFAM" id="SSF53448">
    <property type="entry name" value="Nucleotide-diphospho-sugar transferases"/>
    <property type="match status" value="1"/>
</dbReference>
<dbReference type="CDD" id="cd04179">
    <property type="entry name" value="DPM_DPG-synthase_like"/>
    <property type="match status" value="1"/>
</dbReference>
<accession>A0A1I2U8C9</accession>
<evidence type="ECO:0000313" key="4">
    <source>
        <dbReference type="Proteomes" id="UP000198876"/>
    </source>
</evidence>
<evidence type="ECO:0000256" key="1">
    <source>
        <dbReference type="SAM" id="Phobius"/>
    </source>
</evidence>
<dbReference type="Gene3D" id="3.90.550.10">
    <property type="entry name" value="Spore Coat Polysaccharide Biosynthesis Protein SpsA, Chain A"/>
    <property type="match status" value="1"/>
</dbReference>
<keyword evidence="4" id="KW-1185">Reference proteome</keyword>
<dbReference type="OrthoDB" id="303798at2157"/>